<dbReference type="AlphaFoldDB" id="A0A511D4W2"/>
<comment type="similarity">
    <text evidence="1">Belongs to the HupF/HypC family.</text>
</comment>
<comment type="caution">
    <text evidence="2">The sequence shown here is derived from an EMBL/GenBank/DDBJ whole genome shotgun (WGS) entry which is preliminary data.</text>
</comment>
<dbReference type="OrthoDB" id="3394503at2"/>
<reference evidence="2 3" key="1">
    <citation type="submission" date="2019-07" db="EMBL/GenBank/DDBJ databases">
        <title>Whole genome shotgun sequence of Pseudonocardia asaccharolytica NBRC 16224.</title>
        <authorList>
            <person name="Hosoyama A."/>
            <person name="Uohara A."/>
            <person name="Ohji S."/>
            <person name="Ichikawa N."/>
        </authorList>
    </citation>
    <scope>NUCLEOTIDE SEQUENCE [LARGE SCALE GENOMIC DNA]</scope>
    <source>
        <strain evidence="2 3">NBRC 16224</strain>
    </source>
</reference>
<name>A0A511D4W2_9PSEU</name>
<protein>
    <recommendedName>
        <fullName evidence="4">Hydrogenase assembly protein HupF</fullName>
    </recommendedName>
</protein>
<dbReference type="RefSeq" id="WP_037056261.1">
    <property type="nucleotide sequence ID" value="NZ_AUII01000005.1"/>
</dbReference>
<dbReference type="STRING" id="1123024.GCA_000423625_01463"/>
<proteinExistence type="inferred from homology"/>
<dbReference type="InterPro" id="IPR001109">
    <property type="entry name" value="Hydrogenase_HupF/HypC"/>
</dbReference>
<evidence type="ECO:0000313" key="3">
    <source>
        <dbReference type="Proteomes" id="UP000321328"/>
    </source>
</evidence>
<evidence type="ECO:0008006" key="4">
    <source>
        <dbReference type="Google" id="ProtNLM"/>
    </source>
</evidence>
<evidence type="ECO:0000256" key="1">
    <source>
        <dbReference type="ARBA" id="ARBA00006018"/>
    </source>
</evidence>
<keyword evidence="3" id="KW-1185">Reference proteome</keyword>
<accession>A0A511D4W2</accession>
<dbReference type="EMBL" id="BJVI01000047">
    <property type="protein sequence ID" value="GEL19805.1"/>
    <property type="molecule type" value="Genomic_DNA"/>
</dbReference>
<organism evidence="2 3">
    <name type="scientific">Pseudonocardia asaccharolytica DSM 44247 = NBRC 16224</name>
    <dbReference type="NCBI Taxonomy" id="1123024"/>
    <lineage>
        <taxon>Bacteria</taxon>
        <taxon>Bacillati</taxon>
        <taxon>Actinomycetota</taxon>
        <taxon>Actinomycetes</taxon>
        <taxon>Pseudonocardiales</taxon>
        <taxon>Pseudonocardiaceae</taxon>
        <taxon>Pseudonocardia</taxon>
    </lineage>
</organism>
<sequence>MIPSREPCAGPTCLTCSDAAVEVTVTRLLEAGMALVDTGAGPAEEVSVALVDARVGDVVLVHAGEAIAVSRRGADR</sequence>
<gene>
    <name evidence="2" type="ORF">PA7_36420</name>
</gene>
<dbReference type="Gene3D" id="2.30.30.140">
    <property type="match status" value="1"/>
</dbReference>
<evidence type="ECO:0000313" key="2">
    <source>
        <dbReference type="EMBL" id="GEL19805.1"/>
    </source>
</evidence>
<dbReference type="SUPFAM" id="SSF159127">
    <property type="entry name" value="HupF/HypC-like"/>
    <property type="match status" value="1"/>
</dbReference>
<dbReference type="Pfam" id="PF01455">
    <property type="entry name" value="HupF_HypC"/>
    <property type="match status" value="1"/>
</dbReference>
<dbReference type="Proteomes" id="UP000321328">
    <property type="component" value="Unassembled WGS sequence"/>
</dbReference>